<feature type="transmembrane region" description="Helical" evidence="2">
    <location>
        <begin position="73"/>
        <end position="94"/>
    </location>
</feature>
<comment type="caution">
    <text evidence="3">The sequence shown here is derived from an EMBL/GenBank/DDBJ whole genome shotgun (WGS) entry which is preliminary data.</text>
</comment>
<accession>A0A366MEL7</accession>
<feature type="compositionally biased region" description="Acidic residues" evidence="1">
    <location>
        <begin position="230"/>
        <end position="257"/>
    </location>
</feature>
<feature type="region of interest" description="Disordered" evidence="1">
    <location>
        <begin position="230"/>
        <end position="300"/>
    </location>
</feature>
<organism evidence="3 4">
    <name type="scientific">Candidatus Methanobinarius endosymbioticus</name>
    <dbReference type="NCBI Taxonomy" id="2006182"/>
    <lineage>
        <taxon>Archaea</taxon>
        <taxon>Methanobacteriati</taxon>
        <taxon>Methanobacteriota</taxon>
        <taxon>Methanomada group</taxon>
        <taxon>Methanobacteria</taxon>
        <taxon>Methanobacteriales</taxon>
        <taxon>Methanobacteriaceae</taxon>
        <taxon>Candidatus Methanobinarius</taxon>
    </lineage>
</organism>
<name>A0A366MEL7_9EURY</name>
<evidence type="ECO:0000256" key="2">
    <source>
        <dbReference type="SAM" id="Phobius"/>
    </source>
</evidence>
<keyword evidence="2" id="KW-0812">Transmembrane</keyword>
<dbReference type="AlphaFoldDB" id="A0A366MEL7"/>
<keyword evidence="2" id="KW-0472">Membrane</keyword>
<feature type="region of interest" description="Disordered" evidence="1">
    <location>
        <begin position="155"/>
        <end position="209"/>
    </location>
</feature>
<feature type="region of interest" description="Disordered" evidence="1">
    <location>
        <begin position="30"/>
        <end position="49"/>
    </location>
</feature>
<evidence type="ECO:0000313" key="3">
    <source>
        <dbReference type="EMBL" id="RBQ24024.1"/>
    </source>
</evidence>
<protein>
    <submittedName>
        <fullName evidence="3">Uncharacterized protein</fullName>
    </submittedName>
</protein>
<dbReference type="EMBL" id="NIZT01000012">
    <property type="protein sequence ID" value="RBQ24024.1"/>
    <property type="molecule type" value="Genomic_DNA"/>
</dbReference>
<feature type="transmembrane region" description="Helical" evidence="2">
    <location>
        <begin position="109"/>
        <end position="129"/>
    </location>
</feature>
<sequence>MVSSKKPSNEESILGIIASSIKEIEKIDAENESKNNIDEDEKNSEENNVDDKFSISSKADELLSDDSKRKFPILPIIGSIIGVLLSLLGIFLMLGTSNRVVDSVASGEIGTISIFVIFLGIVILGLSIFKILSKKRPISEAFDNLNNLKLLDEDEDDEKNENNQDEEHLKTDPDLFNMKKKDSSSNMDNKDNLDDIDNKKEDINESSTIDSLEEIDSSVTDYTNFLEDISDNTENIEDMDSKEENFSEDTLDDDEYNGSDSNESKENIENNSLNKKQPIINESNYEESLDSFIKDEDSYS</sequence>
<keyword evidence="4" id="KW-1185">Reference proteome</keyword>
<reference evidence="3 4" key="1">
    <citation type="submission" date="2018-06" db="EMBL/GenBank/DDBJ databases">
        <title>Genomic insight into two independent archaeal endosymbiosis events.</title>
        <authorList>
            <person name="Lind A.E."/>
            <person name="Lewis W.H."/>
            <person name="Spang A."/>
            <person name="Guy L."/>
            <person name="Embley M.T."/>
            <person name="Ettema T.J.G."/>
        </authorList>
    </citation>
    <scope>NUCLEOTIDE SEQUENCE [LARGE SCALE GENOMIC DNA]</scope>
    <source>
        <strain evidence="3">NOE</strain>
    </source>
</reference>
<proteinExistence type="predicted"/>
<keyword evidence="2" id="KW-1133">Transmembrane helix</keyword>
<evidence type="ECO:0000313" key="4">
    <source>
        <dbReference type="Proteomes" id="UP000253099"/>
    </source>
</evidence>
<gene>
    <name evidence="3" type="ORF">ALNOE001_05820</name>
</gene>
<dbReference type="Proteomes" id="UP000253099">
    <property type="component" value="Unassembled WGS sequence"/>
</dbReference>
<feature type="compositionally biased region" description="Basic and acidic residues" evidence="1">
    <location>
        <begin position="160"/>
        <end position="203"/>
    </location>
</feature>
<evidence type="ECO:0000256" key="1">
    <source>
        <dbReference type="SAM" id="MobiDB-lite"/>
    </source>
</evidence>